<keyword evidence="1" id="KW-0472">Membrane</keyword>
<feature type="transmembrane region" description="Helical" evidence="1">
    <location>
        <begin position="15"/>
        <end position="38"/>
    </location>
</feature>
<evidence type="ECO:0000313" key="3">
    <source>
        <dbReference type="Proteomes" id="UP001434883"/>
    </source>
</evidence>
<evidence type="ECO:0000313" key="2">
    <source>
        <dbReference type="EMBL" id="MEQ2218379.1"/>
    </source>
</evidence>
<keyword evidence="1" id="KW-1133">Transmembrane helix</keyword>
<dbReference type="Proteomes" id="UP001434883">
    <property type="component" value="Unassembled WGS sequence"/>
</dbReference>
<proteinExistence type="predicted"/>
<protein>
    <recommendedName>
        <fullName evidence="4">Secreted protein</fullName>
    </recommendedName>
</protein>
<keyword evidence="3" id="KW-1185">Reference proteome</keyword>
<keyword evidence="1" id="KW-0812">Transmembrane</keyword>
<sequence length="110" mass="11979">MHAMLNNTHSGCNTFTLFCSFPASFFCNFYTSVCCFVINPGKCKESMSSGRGLGSSRTVGGPIYHISALQCSSSREGGSLNCPKPPPVRRLFSFICTRRVARALSRTPLD</sequence>
<organism evidence="2 3">
    <name type="scientific">Xenoophorus captivus</name>
    <dbReference type="NCBI Taxonomy" id="1517983"/>
    <lineage>
        <taxon>Eukaryota</taxon>
        <taxon>Metazoa</taxon>
        <taxon>Chordata</taxon>
        <taxon>Craniata</taxon>
        <taxon>Vertebrata</taxon>
        <taxon>Euteleostomi</taxon>
        <taxon>Actinopterygii</taxon>
        <taxon>Neopterygii</taxon>
        <taxon>Teleostei</taxon>
        <taxon>Neoteleostei</taxon>
        <taxon>Acanthomorphata</taxon>
        <taxon>Ovalentaria</taxon>
        <taxon>Atherinomorphae</taxon>
        <taxon>Cyprinodontiformes</taxon>
        <taxon>Goodeidae</taxon>
        <taxon>Xenoophorus</taxon>
    </lineage>
</organism>
<gene>
    <name evidence="2" type="ORF">XENOCAPTIV_002395</name>
</gene>
<dbReference type="EMBL" id="JAHRIN010076861">
    <property type="protein sequence ID" value="MEQ2218379.1"/>
    <property type="molecule type" value="Genomic_DNA"/>
</dbReference>
<reference evidence="2 3" key="1">
    <citation type="submission" date="2021-06" db="EMBL/GenBank/DDBJ databases">
        <authorList>
            <person name="Palmer J.M."/>
        </authorList>
    </citation>
    <scope>NUCLEOTIDE SEQUENCE [LARGE SCALE GENOMIC DNA]</scope>
    <source>
        <strain evidence="2 3">XC_2019</strain>
        <tissue evidence="2">Muscle</tissue>
    </source>
</reference>
<comment type="caution">
    <text evidence="2">The sequence shown here is derived from an EMBL/GenBank/DDBJ whole genome shotgun (WGS) entry which is preliminary data.</text>
</comment>
<name>A0ABV0SCW2_9TELE</name>
<evidence type="ECO:0000256" key="1">
    <source>
        <dbReference type="SAM" id="Phobius"/>
    </source>
</evidence>
<evidence type="ECO:0008006" key="4">
    <source>
        <dbReference type="Google" id="ProtNLM"/>
    </source>
</evidence>
<accession>A0ABV0SCW2</accession>